<name>A0A432YMZ7_9GAMM</name>
<sequence>MRFIKHTYLAAALCAAAASPSYASVWIEASDVELRNSLIVLAESGLIETPIQQYPVAWKSILPQLDALDPSELSNTQKLALQHVRHSLSQAQSGPKTRWYIAATDSENAVLDYGDDTYEEGKISLSRTMHGERWAARVQVNYRQDPFEGDHKKTLDGSYFAYNLNDWSFSVDALPLRWGPAEHSSLLFSNNARPIPKVRVDYAPDYPPAGMAPFKISLFSGYQDDGYSQHYQIHGIRFSSQFLSKLWFGISAIEQQEDTISNRMLTADARTGFNWGKHQFSGYAEIGIDKQLESDDKPAYTLGGQWMMGSDSVRHSVTVEYSQLDGGNEHDFYSTNNAGRQYFLSHQRNPGSPFPKGSQTASFSYRQFSNDGSAWTVLVSRSNNDGSDSTSRALIRRTQPVWDSLVRLSVQYLDSPMIDQDVGVQLSWEWRF</sequence>
<dbReference type="Proteomes" id="UP000288361">
    <property type="component" value="Unassembled WGS sequence"/>
</dbReference>
<evidence type="ECO:0000256" key="1">
    <source>
        <dbReference type="SAM" id="SignalP"/>
    </source>
</evidence>
<dbReference type="Gene3D" id="2.40.160.130">
    <property type="entry name" value="Capsule assembly protein Wzi"/>
    <property type="match status" value="1"/>
</dbReference>
<dbReference type="InterPro" id="IPR026950">
    <property type="entry name" value="Caps_assemb_Wzi"/>
</dbReference>
<evidence type="ECO:0000313" key="3">
    <source>
        <dbReference type="Proteomes" id="UP000288361"/>
    </source>
</evidence>
<gene>
    <name evidence="2" type="ORF">CWI73_10585</name>
</gene>
<dbReference type="EMBL" id="PIQA01000012">
    <property type="protein sequence ID" value="RUO62361.1"/>
    <property type="molecule type" value="Genomic_DNA"/>
</dbReference>
<dbReference type="Pfam" id="PF14052">
    <property type="entry name" value="Caps_assemb_Wzi"/>
    <property type="match status" value="1"/>
</dbReference>
<comment type="caution">
    <text evidence="2">The sequence shown here is derived from an EMBL/GenBank/DDBJ whole genome shotgun (WGS) entry which is preliminary data.</text>
</comment>
<organism evidence="2 3">
    <name type="scientific">Idiomarina piscisalsi</name>
    <dbReference type="NCBI Taxonomy" id="1096243"/>
    <lineage>
        <taxon>Bacteria</taxon>
        <taxon>Pseudomonadati</taxon>
        <taxon>Pseudomonadota</taxon>
        <taxon>Gammaproteobacteria</taxon>
        <taxon>Alteromonadales</taxon>
        <taxon>Idiomarinaceae</taxon>
        <taxon>Idiomarina</taxon>
    </lineage>
</organism>
<feature type="chain" id="PRO_5019182913" description="Capsule assembly Wzi family protein" evidence="1">
    <location>
        <begin position="24"/>
        <end position="432"/>
    </location>
</feature>
<accession>A0A432YMZ7</accession>
<reference evidence="2 3" key="1">
    <citation type="journal article" date="2011" name="Front. Microbiol.">
        <title>Genomic signatures of strain selection and enhancement in Bacillus atrophaeus var. globigii, a historical biowarfare simulant.</title>
        <authorList>
            <person name="Gibbons H.S."/>
            <person name="Broomall S.M."/>
            <person name="McNew L.A."/>
            <person name="Daligault H."/>
            <person name="Chapman C."/>
            <person name="Bruce D."/>
            <person name="Karavis M."/>
            <person name="Krepps M."/>
            <person name="McGregor P.A."/>
            <person name="Hong C."/>
            <person name="Park K.H."/>
            <person name="Akmal A."/>
            <person name="Feldman A."/>
            <person name="Lin J.S."/>
            <person name="Chang W.E."/>
            <person name="Higgs B.W."/>
            <person name="Demirev P."/>
            <person name="Lindquist J."/>
            <person name="Liem A."/>
            <person name="Fochler E."/>
            <person name="Read T.D."/>
            <person name="Tapia R."/>
            <person name="Johnson S."/>
            <person name="Bishop-Lilly K.A."/>
            <person name="Detter C."/>
            <person name="Han C."/>
            <person name="Sozhamannan S."/>
            <person name="Rosenzweig C.N."/>
            <person name="Skowronski E.W."/>
        </authorList>
    </citation>
    <scope>NUCLEOTIDE SEQUENCE [LARGE SCALE GENOMIC DNA]</scope>
    <source>
        <strain evidence="2 3">TPS4-2</strain>
    </source>
</reference>
<keyword evidence="1" id="KW-0732">Signal</keyword>
<dbReference type="InterPro" id="IPR038636">
    <property type="entry name" value="Wzi_sf"/>
</dbReference>
<feature type="signal peptide" evidence="1">
    <location>
        <begin position="1"/>
        <end position="23"/>
    </location>
</feature>
<dbReference type="AlphaFoldDB" id="A0A432YMZ7"/>
<evidence type="ECO:0000313" key="2">
    <source>
        <dbReference type="EMBL" id="RUO62361.1"/>
    </source>
</evidence>
<evidence type="ECO:0008006" key="4">
    <source>
        <dbReference type="Google" id="ProtNLM"/>
    </source>
</evidence>
<protein>
    <recommendedName>
        <fullName evidence="4">Capsule assembly Wzi family protein</fullName>
    </recommendedName>
</protein>
<dbReference type="RefSeq" id="WP_126752746.1">
    <property type="nucleotide sequence ID" value="NZ_JBHUMT010000016.1"/>
</dbReference>
<proteinExistence type="predicted"/>